<sequence length="288" mass="32768">MTIIANQVDVVVRFHDVSRLAELERCLFSLVGQDYRPLHIILVVQRFSDADIERTYSSLLPLFGLDQAPSFEILNWEHEAPLDARSALINLGISAAKGRFLAFLDFDQALYPEAYRLLVSQLQSAGADIAFAKVRRVEMEAFSSFLHSRAMLPSAECASLRDLFTGNVCPLHSFMVDRTRIPEQLLFFEPYLMVEEAYDFLLRICAQFRSDFTLARAGIGEYHDRIDSANAQDNVSVRHEGRILYKHEAAFVEQRRRNTPLSEPVRRALGIVPLQINLSIRDYLDGAS</sequence>
<dbReference type="RefSeq" id="WP_189506480.1">
    <property type="nucleotide sequence ID" value="NZ_BMZQ01000003.1"/>
</dbReference>
<organism evidence="2 3">
    <name type="scientific">Tianweitania populi</name>
    <dbReference type="NCBI Taxonomy" id="1607949"/>
    <lineage>
        <taxon>Bacteria</taxon>
        <taxon>Pseudomonadati</taxon>
        <taxon>Pseudomonadota</taxon>
        <taxon>Alphaproteobacteria</taxon>
        <taxon>Hyphomicrobiales</taxon>
        <taxon>Phyllobacteriaceae</taxon>
        <taxon>Tianweitania</taxon>
    </lineage>
</organism>
<dbReference type="Gene3D" id="3.90.550.10">
    <property type="entry name" value="Spore Coat Polysaccharide Biosynthesis Protein SpsA, Chain A"/>
    <property type="match status" value="1"/>
</dbReference>
<dbReference type="Pfam" id="PF00535">
    <property type="entry name" value="Glycos_transf_2"/>
    <property type="match status" value="1"/>
</dbReference>
<keyword evidence="3" id="KW-1185">Reference proteome</keyword>
<evidence type="ECO:0000313" key="3">
    <source>
        <dbReference type="Proteomes" id="UP000630142"/>
    </source>
</evidence>
<proteinExistence type="predicted"/>
<protein>
    <recommendedName>
        <fullName evidence="1">Glycosyltransferase 2-like domain-containing protein</fullName>
    </recommendedName>
</protein>
<evidence type="ECO:0000259" key="1">
    <source>
        <dbReference type="Pfam" id="PF00535"/>
    </source>
</evidence>
<dbReference type="Proteomes" id="UP000630142">
    <property type="component" value="Unassembled WGS sequence"/>
</dbReference>
<dbReference type="EMBL" id="BMZQ01000003">
    <property type="protein sequence ID" value="GHD21440.1"/>
    <property type="molecule type" value="Genomic_DNA"/>
</dbReference>
<dbReference type="AlphaFoldDB" id="A0A8J3GLG5"/>
<evidence type="ECO:0000313" key="2">
    <source>
        <dbReference type="EMBL" id="GHD21440.1"/>
    </source>
</evidence>
<dbReference type="InterPro" id="IPR029044">
    <property type="entry name" value="Nucleotide-diphossugar_trans"/>
</dbReference>
<gene>
    <name evidence="2" type="ORF">GCM10016234_35090</name>
</gene>
<feature type="domain" description="Glycosyltransferase 2-like" evidence="1">
    <location>
        <begin position="20"/>
        <end position="154"/>
    </location>
</feature>
<reference evidence="2" key="1">
    <citation type="journal article" date="2014" name="Int. J. Syst. Evol. Microbiol.">
        <title>Complete genome sequence of Corynebacterium casei LMG S-19264T (=DSM 44701T), isolated from a smear-ripened cheese.</title>
        <authorList>
            <consortium name="US DOE Joint Genome Institute (JGI-PGF)"/>
            <person name="Walter F."/>
            <person name="Albersmeier A."/>
            <person name="Kalinowski J."/>
            <person name="Ruckert C."/>
        </authorList>
    </citation>
    <scope>NUCLEOTIDE SEQUENCE</scope>
    <source>
        <strain evidence="2">KCTC 42249</strain>
    </source>
</reference>
<comment type="caution">
    <text evidence="2">The sequence shown here is derived from an EMBL/GenBank/DDBJ whole genome shotgun (WGS) entry which is preliminary data.</text>
</comment>
<dbReference type="CDD" id="cd00761">
    <property type="entry name" value="Glyco_tranf_GTA_type"/>
    <property type="match status" value="1"/>
</dbReference>
<reference evidence="2" key="2">
    <citation type="submission" date="2020-09" db="EMBL/GenBank/DDBJ databases">
        <authorList>
            <person name="Sun Q."/>
            <person name="Kim S."/>
        </authorList>
    </citation>
    <scope>NUCLEOTIDE SEQUENCE</scope>
    <source>
        <strain evidence="2">KCTC 42249</strain>
    </source>
</reference>
<dbReference type="SUPFAM" id="SSF53448">
    <property type="entry name" value="Nucleotide-diphospho-sugar transferases"/>
    <property type="match status" value="1"/>
</dbReference>
<accession>A0A8J3GLG5</accession>
<dbReference type="InterPro" id="IPR001173">
    <property type="entry name" value="Glyco_trans_2-like"/>
</dbReference>
<name>A0A8J3GLG5_9HYPH</name>